<dbReference type="AlphaFoldDB" id="A0A4C1ZVB1"/>
<sequence length="140" mass="15692">MLPHLSVVSNTPYALVDVTVRIFLRMCLVGMKPRNRRLGAFIRPASGGARRWRRRRPPTASRLKGPRKQKSFAYKLLKRGLANLMSPTSTSGVAPPLRPAPLPHCPPQGIRGEYMLLDSIVCRLLQAPISRMRNALRTVD</sequence>
<gene>
    <name evidence="2" type="ORF">EVAR_67012_1</name>
</gene>
<evidence type="ECO:0000313" key="2">
    <source>
        <dbReference type="EMBL" id="GBP90703.1"/>
    </source>
</evidence>
<reference evidence="2 3" key="1">
    <citation type="journal article" date="2019" name="Commun. Biol.">
        <title>The bagworm genome reveals a unique fibroin gene that provides high tensile strength.</title>
        <authorList>
            <person name="Kono N."/>
            <person name="Nakamura H."/>
            <person name="Ohtoshi R."/>
            <person name="Tomita M."/>
            <person name="Numata K."/>
            <person name="Arakawa K."/>
        </authorList>
    </citation>
    <scope>NUCLEOTIDE SEQUENCE [LARGE SCALE GENOMIC DNA]</scope>
</reference>
<dbReference type="Proteomes" id="UP000299102">
    <property type="component" value="Unassembled WGS sequence"/>
</dbReference>
<name>A0A4C1ZVB1_EUMVA</name>
<comment type="caution">
    <text evidence="2">The sequence shown here is derived from an EMBL/GenBank/DDBJ whole genome shotgun (WGS) entry which is preliminary data.</text>
</comment>
<protein>
    <submittedName>
        <fullName evidence="2">Uncharacterized protein</fullName>
    </submittedName>
</protein>
<feature type="region of interest" description="Disordered" evidence="1">
    <location>
        <begin position="49"/>
        <end position="68"/>
    </location>
</feature>
<evidence type="ECO:0000256" key="1">
    <source>
        <dbReference type="SAM" id="MobiDB-lite"/>
    </source>
</evidence>
<accession>A0A4C1ZVB1</accession>
<dbReference type="EMBL" id="BGZK01002105">
    <property type="protein sequence ID" value="GBP90703.1"/>
    <property type="molecule type" value="Genomic_DNA"/>
</dbReference>
<keyword evidence="3" id="KW-1185">Reference proteome</keyword>
<organism evidence="2 3">
    <name type="scientific">Eumeta variegata</name>
    <name type="common">Bagworm moth</name>
    <name type="synonym">Eumeta japonica</name>
    <dbReference type="NCBI Taxonomy" id="151549"/>
    <lineage>
        <taxon>Eukaryota</taxon>
        <taxon>Metazoa</taxon>
        <taxon>Ecdysozoa</taxon>
        <taxon>Arthropoda</taxon>
        <taxon>Hexapoda</taxon>
        <taxon>Insecta</taxon>
        <taxon>Pterygota</taxon>
        <taxon>Neoptera</taxon>
        <taxon>Endopterygota</taxon>
        <taxon>Lepidoptera</taxon>
        <taxon>Glossata</taxon>
        <taxon>Ditrysia</taxon>
        <taxon>Tineoidea</taxon>
        <taxon>Psychidae</taxon>
        <taxon>Oiketicinae</taxon>
        <taxon>Eumeta</taxon>
    </lineage>
</organism>
<proteinExistence type="predicted"/>
<evidence type="ECO:0000313" key="3">
    <source>
        <dbReference type="Proteomes" id="UP000299102"/>
    </source>
</evidence>